<dbReference type="EMBL" id="CP037900">
    <property type="protein sequence ID" value="QBP10113.1"/>
    <property type="molecule type" value="Genomic_DNA"/>
</dbReference>
<dbReference type="Pfam" id="PF04965">
    <property type="entry name" value="GPW_gp25"/>
    <property type="match status" value="1"/>
</dbReference>
<evidence type="ECO:0000313" key="2">
    <source>
        <dbReference type="EMBL" id="QBP10113.1"/>
    </source>
</evidence>
<accession>A0A482IR59</accession>
<gene>
    <name evidence="2" type="ORF">DDF84_010265</name>
</gene>
<name>A0A482IR59_9BURK</name>
<dbReference type="Gene3D" id="3.10.450.40">
    <property type="match status" value="1"/>
</dbReference>
<protein>
    <recommendedName>
        <fullName evidence="1">IraD/Gp25-like domain-containing protein</fullName>
    </recommendedName>
</protein>
<reference evidence="2 3" key="1">
    <citation type="submission" date="2019-03" db="EMBL/GenBank/DDBJ databases">
        <title>Comparative insights into the high quality Complete genome sequence of highly metal resistant Cupriavidus metallidurans strain BS1 isolated from a gold-copper mine.</title>
        <authorList>
            <person name="Mazhar H.S."/>
            <person name="Rensing C."/>
        </authorList>
    </citation>
    <scope>NUCLEOTIDE SEQUENCE [LARGE SCALE GENOMIC DNA]</scope>
    <source>
        <strain evidence="2 3">BS1</strain>
    </source>
</reference>
<evidence type="ECO:0000259" key="1">
    <source>
        <dbReference type="Pfam" id="PF04965"/>
    </source>
</evidence>
<dbReference type="InterPro" id="IPR007048">
    <property type="entry name" value="IraD/Gp25-like"/>
</dbReference>
<evidence type="ECO:0000313" key="3">
    <source>
        <dbReference type="Proteomes" id="UP000253772"/>
    </source>
</evidence>
<sequence length="89" mass="9965">MTYMGLNSATGRAIADLPHIWQSIRDILTTPVGSRVMRRAYGSQVPMLIDQPLNDVTRLRVMSASVAAIVRWEPRVQVSAAAFVRRDVR</sequence>
<proteinExistence type="predicted"/>
<dbReference type="OrthoDB" id="9802846at2"/>
<dbReference type="Proteomes" id="UP000253772">
    <property type="component" value="Chromosome c1"/>
</dbReference>
<dbReference type="SUPFAM" id="SSF160719">
    <property type="entry name" value="gpW/gp25-like"/>
    <property type="match status" value="1"/>
</dbReference>
<organism evidence="2 3">
    <name type="scientific">Cupriavidus metallidurans</name>
    <dbReference type="NCBI Taxonomy" id="119219"/>
    <lineage>
        <taxon>Bacteria</taxon>
        <taxon>Pseudomonadati</taxon>
        <taxon>Pseudomonadota</taxon>
        <taxon>Betaproteobacteria</taxon>
        <taxon>Burkholderiales</taxon>
        <taxon>Burkholderiaceae</taxon>
        <taxon>Cupriavidus</taxon>
    </lineage>
</organism>
<dbReference type="AlphaFoldDB" id="A0A482IR59"/>
<feature type="domain" description="IraD/Gp25-like" evidence="1">
    <location>
        <begin position="19"/>
        <end position="80"/>
    </location>
</feature>
<dbReference type="RefSeq" id="WP_111733430.1">
    <property type="nucleotide sequence ID" value="NZ_CP037900.1"/>
</dbReference>